<feature type="compositionally biased region" description="Gly residues" evidence="3">
    <location>
        <begin position="279"/>
        <end position="294"/>
    </location>
</feature>
<dbReference type="Proteomes" id="UP000836402">
    <property type="component" value="Unassembled WGS sequence"/>
</dbReference>
<dbReference type="PANTHER" id="PTHR48027">
    <property type="entry name" value="HETEROGENEOUS NUCLEAR RIBONUCLEOPROTEIN 87F-RELATED"/>
    <property type="match status" value="1"/>
</dbReference>
<feature type="transmembrane region" description="Helical" evidence="4">
    <location>
        <begin position="546"/>
        <end position="566"/>
    </location>
</feature>
<evidence type="ECO:0000313" key="7">
    <source>
        <dbReference type="Proteomes" id="UP000836402"/>
    </source>
</evidence>
<evidence type="ECO:0000256" key="1">
    <source>
        <dbReference type="ARBA" id="ARBA00022884"/>
    </source>
</evidence>
<evidence type="ECO:0000256" key="4">
    <source>
        <dbReference type="SAM" id="Phobius"/>
    </source>
</evidence>
<keyword evidence="4" id="KW-1133">Transmembrane helix</keyword>
<dbReference type="SUPFAM" id="SSF54928">
    <property type="entry name" value="RNA-binding domain, RBD"/>
    <property type="match status" value="1"/>
</dbReference>
<dbReference type="EMBL" id="CAJHJG010001791">
    <property type="protein sequence ID" value="CAD6914765.1"/>
    <property type="molecule type" value="Genomic_DNA"/>
</dbReference>
<feature type="compositionally biased region" description="Gly residues" evidence="3">
    <location>
        <begin position="347"/>
        <end position="361"/>
    </location>
</feature>
<comment type="caution">
    <text evidence="6">The sequence shown here is derived from an EMBL/GenBank/DDBJ whole genome shotgun (WGS) entry which is preliminary data.</text>
</comment>
<dbReference type="Pfam" id="PF06687">
    <property type="entry name" value="SUR7"/>
    <property type="match status" value="1"/>
</dbReference>
<keyword evidence="7" id="KW-1185">Reference proteome</keyword>
<feature type="compositionally biased region" description="Low complexity" evidence="3">
    <location>
        <begin position="1"/>
        <end position="31"/>
    </location>
</feature>
<feature type="compositionally biased region" description="Pro residues" evidence="3">
    <location>
        <begin position="110"/>
        <end position="122"/>
    </location>
</feature>
<dbReference type="SMART" id="SM00360">
    <property type="entry name" value="RRM"/>
    <property type="match status" value="1"/>
</dbReference>
<proteinExistence type="predicted"/>
<feature type="compositionally biased region" description="Basic and acidic residues" evidence="3">
    <location>
        <begin position="264"/>
        <end position="273"/>
    </location>
</feature>
<feature type="transmembrane region" description="Helical" evidence="4">
    <location>
        <begin position="474"/>
        <end position="493"/>
    </location>
</feature>
<evidence type="ECO:0000313" key="6">
    <source>
        <dbReference type="EMBL" id="CAD6914765.1"/>
    </source>
</evidence>
<feature type="compositionally biased region" description="Basic and acidic residues" evidence="3">
    <location>
        <begin position="97"/>
        <end position="106"/>
    </location>
</feature>
<dbReference type="InterPro" id="IPR052462">
    <property type="entry name" value="SLIRP/GR-RBP-like"/>
</dbReference>
<organism evidence="6 7">
    <name type="scientific">Tilletia caries</name>
    <name type="common">wheat bunt fungus</name>
    <dbReference type="NCBI Taxonomy" id="13290"/>
    <lineage>
        <taxon>Eukaryota</taxon>
        <taxon>Fungi</taxon>
        <taxon>Dikarya</taxon>
        <taxon>Basidiomycota</taxon>
        <taxon>Ustilaginomycotina</taxon>
        <taxon>Exobasidiomycetes</taxon>
        <taxon>Tilletiales</taxon>
        <taxon>Tilletiaceae</taxon>
        <taxon>Tilletia</taxon>
    </lineage>
</organism>
<name>A0ABN7INT5_9BASI</name>
<evidence type="ECO:0000256" key="2">
    <source>
        <dbReference type="PROSITE-ProRule" id="PRU00176"/>
    </source>
</evidence>
<keyword evidence="1 2" id="KW-0694">RNA-binding</keyword>
<dbReference type="InterPro" id="IPR000504">
    <property type="entry name" value="RRM_dom"/>
</dbReference>
<feature type="compositionally biased region" description="Basic residues" evidence="3">
    <location>
        <begin position="50"/>
        <end position="63"/>
    </location>
</feature>
<feature type="compositionally biased region" description="Basic and acidic residues" evidence="3">
    <location>
        <begin position="295"/>
        <end position="320"/>
    </location>
</feature>
<dbReference type="InterPro" id="IPR035979">
    <property type="entry name" value="RBD_domain_sf"/>
</dbReference>
<keyword evidence="4" id="KW-0472">Membrane</keyword>
<keyword evidence="4" id="KW-0812">Transmembrane</keyword>
<dbReference type="PROSITE" id="PS50102">
    <property type="entry name" value="RRM"/>
    <property type="match status" value="1"/>
</dbReference>
<feature type="compositionally biased region" description="Basic and acidic residues" evidence="3">
    <location>
        <begin position="228"/>
        <end position="238"/>
    </location>
</feature>
<dbReference type="Gene3D" id="1.20.140.150">
    <property type="match status" value="1"/>
</dbReference>
<dbReference type="CDD" id="cd12363">
    <property type="entry name" value="RRM_TRA2"/>
    <property type="match status" value="1"/>
</dbReference>
<reference evidence="6" key="1">
    <citation type="submission" date="2020-10" db="EMBL/GenBank/DDBJ databases">
        <authorList>
            <person name="Sedaghatjoo S."/>
        </authorList>
    </citation>
    <scope>NUCLEOTIDE SEQUENCE</scope>
    <source>
        <strain evidence="6">AZH3</strain>
    </source>
</reference>
<evidence type="ECO:0000256" key="3">
    <source>
        <dbReference type="SAM" id="MobiDB-lite"/>
    </source>
</evidence>
<gene>
    <name evidence="6" type="ORF">JKIAZH3_G5512</name>
</gene>
<feature type="transmembrane region" description="Helical" evidence="4">
    <location>
        <begin position="500"/>
        <end position="526"/>
    </location>
</feature>
<dbReference type="InterPro" id="IPR009571">
    <property type="entry name" value="SUR7/Rim9-like_fungi"/>
</dbReference>
<feature type="region of interest" description="Disordered" evidence="3">
    <location>
        <begin position="573"/>
        <end position="602"/>
    </location>
</feature>
<dbReference type="Gene3D" id="3.30.70.330">
    <property type="match status" value="1"/>
</dbReference>
<feature type="domain" description="RRM" evidence="5">
    <location>
        <begin position="135"/>
        <end position="213"/>
    </location>
</feature>
<feature type="region of interest" description="Disordered" evidence="3">
    <location>
        <begin position="210"/>
        <end position="397"/>
    </location>
</feature>
<dbReference type="Pfam" id="PF00076">
    <property type="entry name" value="RRM_1"/>
    <property type="match status" value="1"/>
</dbReference>
<evidence type="ECO:0000259" key="5">
    <source>
        <dbReference type="PROSITE" id="PS50102"/>
    </source>
</evidence>
<feature type="region of interest" description="Disordered" evidence="3">
    <location>
        <begin position="1"/>
        <end position="129"/>
    </location>
</feature>
<dbReference type="InterPro" id="IPR012677">
    <property type="entry name" value="Nucleotide-bd_a/b_plait_sf"/>
</dbReference>
<protein>
    <recommendedName>
        <fullName evidence="5">RRM domain-containing protein</fullName>
    </recommendedName>
</protein>
<accession>A0ABN7INT5</accession>
<sequence>MDYFDADAQPPAAHADADANGAAPAGSNNTANDDDLGLPPPRRPSDTRSRSRSSSRSRSRSRSPMRGIAKKEGNDDDDDDERRSRSPLPRRSRSPLPRRDGGERGSRSRSPPPRRFSPPPPPRPRHAPAVVEPTNIVGVFGLSIRTTERDLDEEFGRVAPVEKALVVYDARSERSRGFGFVTMRDVDGAAAVIKELNGMDLHGRRIRVDYSATHRPHQSTPGRYMGHVRPDDRWRRDGGGGGGGGPSGARSPPPFRGGGAPGGWRERERERDYGPPPSRGGGWGANDRWGGGGDRGGDRYNDRDRGDRYNDRDRGDRLDSRPPPPSRGRYDDDWRRPRGSPPPPARLGGGGGSSRGGGSRGGRSPSPPPRRYGTRSRSPLPPPPSAGRRDDDLPFETNLEGVNDVGIAANTDRNLSRIHLGLWGYCSSSIEKPDNFDFCDRPGHGYQVSLNATNGDRQAAYENANIQASWTRGLAIHVVAMVAAAIAVILSFVPHTLVMLIAFFVYLVAAILSEIAFIIDIVLFVYARNRIHRVSPDASVMPGPAFYFALVSIPLLLLASITVCCGRRHKKRDDEYPATTGASSTYPAPTHYAQGTTGTTGTAATDSYGMSTTKSSKQKVLDAFHASKN</sequence>